<evidence type="ECO:0000259" key="1">
    <source>
        <dbReference type="Pfam" id="PF09346"/>
    </source>
</evidence>
<dbReference type="OrthoDB" id="8758295at2"/>
<dbReference type="Proteomes" id="UP000216020">
    <property type="component" value="Unassembled WGS sequence"/>
</dbReference>
<organism evidence="2 3">
    <name type="scientific">Bordetella genomosp. 10</name>
    <dbReference type="NCBI Taxonomy" id="1416804"/>
    <lineage>
        <taxon>Bacteria</taxon>
        <taxon>Pseudomonadati</taxon>
        <taxon>Pseudomonadota</taxon>
        <taxon>Betaproteobacteria</taxon>
        <taxon>Burkholderiales</taxon>
        <taxon>Alcaligenaceae</taxon>
        <taxon>Bordetella</taxon>
    </lineage>
</organism>
<reference evidence="3" key="1">
    <citation type="submission" date="2017-05" db="EMBL/GenBank/DDBJ databases">
        <title>Complete and WGS of Bordetella genogroups.</title>
        <authorList>
            <person name="Spilker T."/>
            <person name="Lipuma J."/>
        </authorList>
    </citation>
    <scope>NUCLEOTIDE SEQUENCE [LARGE SCALE GENOMIC DNA]</scope>
    <source>
        <strain evidence="3">AU16122</strain>
    </source>
</reference>
<proteinExistence type="predicted"/>
<feature type="domain" description="Knr4/Smi1-like" evidence="1">
    <location>
        <begin position="5"/>
        <end position="101"/>
    </location>
</feature>
<dbReference type="EMBL" id="NEVM01000005">
    <property type="protein sequence ID" value="OZI30886.1"/>
    <property type="molecule type" value="Genomic_DNA"/>
</dbReference>
<dbReference type="InterPro" id="IPR018958">
    <property type="entry name" value="Knr4/Smi1-like_dom"/>
</dbReference>
<dbReference type="InterPro" id="IPR037883">
    <property type="entry name" value="Knr4/Smi1-like_sf"/>
</dbReference>
<protein>
    <recommendedName>
        <fullName evidence="1">Knr4/Smi1-like domain-containing protein</fullName>
    </recommendedName>
</protein>
<accession>A0A261S0K5</accession>
<dbReference type="Pfam" id="PF09346">
    <property type="entry name" value="SMI1_KNR4"/>
    <property type="match status" value="1"/>
</dbReference>
<dbReference type="SUPFAM" id="SSF160631">
    <property type="entry name" value="SMI1/KNR4-like"/>
    <property type="match status" value="1"/>
</dbReference>
<gene>
    <name evidence="2" type="ORF">CAL29_23245</name>
</gene>
<keyword evidence="3" id="KW-1185">Reference proteome</keyword>
<dbReference type="RefSeq" id="WP_094855307.1">
    <property type="nucleotide sequence ID" value="NZ_NEVM01000005.1"/>
</dbReference>
<dbReference type="AlphaFoldDB" id="A0A261S0K5"/>
<evidence type="ECO:0000313" key="2">
    <source>
        <dbReference type="EMBL" id="OZI30886.1"/>
    </source>
</evidence>
<comment type="caution">
    <text evidence="2">The sequence shown here is derived from an EMBL/GenBank/DDBJ whole genome shotgun (WGS) entry which is preliminary data.</text>
</comment>
<sequence>MRPPIPPEYEEYIAKHGLGELDCWIPSQDSCLAIVFWSMAEIVESNDGMQIDTFAPGYVAFAGDGGDELYVFDESGAVFLMPMIGMDADSAEPIAGSFTELKTHFREISA</sequence>
<name>A0A261S0K5_9BORD</name>
<evidence type="ECO:0000313" key="3">
    <source>
        <dbReference type="Proteomes" id="UP000216020"/>
    </source>
</evidence>
<dbReference type="Gene3D" id="3.40.1580.10">
    <property type="entry name" value="SMI1/KNR4-like"/>
    <property type="match status" value="1"/>
</dbReference>